<dbReference type="Gene3D" id="3.30.160.60">
    <property type="entry name" value="Classic Zinc Finger"/>
    <property type="match status" value="2"/>
</dbReference>
<dbReference type="GO" id="GO:0045893">
    <property type="term" value="P:positive regulation of DNA-templated transcription"/>
    <property type="evidence" value="ECO:0007669"/>
    <property type="project" value="UniProtKB-ARBA"/>
</dbReference>
<dbReference type="InterPro" id="IPR056438">
    <property type="entry name" value="Znf-C2H2_CTCF"/>
</dbReference>
<dbReference type="PANTHER" id="PTHR23235:SF142">
    <property type="entry name" value="ZINC FINGER PROTEIN 384"/>
    <property type="match status" value="1"/>
</dbReference>
<dbReference type="PROSITE" id="PS50157">
    <property type="entry name" value="ZINC_FINGER_C2H2_2"/>
    <property type="match status" value="2"/>
</dbReference>
<feature type="non-terminal residue" evidence="9">
    <location>
        <position position="143"/>
    </location>
</feature>
<evidence type="ECO:0000256" key="3">
    <source>
        <dbReference type="ARBA" id="ARBA00022737"/>
    </source>
</evidence>
<dbReference type="GO" id="GO:0000981">
    <property type="term" value="F:DNA-binding transcription factor activity, RNA polymerase II-specific"/>
    <property type="evidence" value="ECO:0007669"/>
    <property type="project" value="TreeGrafter"/>
</dbReference>
<evidence type="ECO:0000259" key="8">
    <source>
        <dbReference type="PROSITE" id="PS50157"/>
    </source>
</evidence>
<evidence type="ECO:0000256" key="5">
    <source>
        <dbReference type="ARBA" id="ARBA00022833"/>
    </source>
</evidence>
<gene>
    <name evidence="9" type="ORF">CM83_16216</name>
</gene>
<dbReference type="SMART" id="SM00355">
    <property type="entry name" value="ZnF_C2H2"/>
    <property type="match status" value="2"/>
</dbReference>
<dbReference type="FunFam" id="3.30.160.60:FF:000446">
    <property type="entry name" value="Zinc finger protein"/>
    <property type="match status" value="1"/>
</dbReference>
<evidence type="ECO:0000256" key="2">
    <source>
        <dbReference type="ARBA" id="ARBA00022723"/>
    </source>
</evidence>
<dbReference type="GO" id="GO:0005694">
    <property type="term" value="C:chromosome"/>
    <property type="evidence" value="ECO:0007669"/>
    <property type="project" value="UniProtKB-ARBA"/>
</dbReference>
<organism evidence="9">
    <name type="scientific">Lygus hesperus</name>
    <name type="common">Western plant bug</name>
    <dbReference type="NCBI Taxonomy" id="30085"/>
    <lineage>
        <taxon>Eukaryota</taxon>
        <taxon>Metazoa</taxon>
        <taxon>Ecdysozoa</taxon>
        <taxon>Arthropoda</taxon>
        <taxon>Hexapoda</taxon>
        <taxon>Insecta</taxon>
        <taxon>Pterygota</taxon>
        <taxon>Neoptera</taxon>
        <taxon>Paraneoptera</taxon>
        <taxon>Hemiptera</taxon>
        <taxon>Heteroptera</taxon>
        <taxon>Panheteroptera</taxon>
        <taxon>Cimicomorpha</taxon>
        <taxon>Miridae</taxon>
        <taxon>Mirini</taxon>
        <taxon>Lygus</taxon>
    </lineage>
</organism>
<dbReference type="AlphaFoldDB" id="A0A0A9WTX6"/>
<keyword evidence="2" id="KW-0479">Metal-binding</keyword>
<feature type="domain" description="C2H2-type" evidence="8">
    <location>
        <begin position="102"/>
        <end position="129"/>
    </location>
</feature>
<dbReference type="Pfam" id="PF23611">
    <property type="entry name" value="zf-C2H2_16"/>
    <property type="match status" value="1"/>
</dbReference>
<proteinExistence type="predicted"/>
<dbReference type="FunFam" id="3.30.160.60:FF:001732">
    <property type="entry name" value="Zgc:162936"/>
    <property type="match status" value="1"/>
</dbReference>
<sequence length="143" mass="15829">MISGDASHSPSTLQAAKPADVPRCSVVLRNVTEDEIQRWTFGKGVSEASELDYRAVQSSELESHGKSHRIKKPYVCGSCNYTSTYLGCLKSHIMIHTGEKPYTCDICDYSARQPGSLKIHKRTHTGEKPYGCDSCEYRAARLG</sequence>
<dbReference type="GO" id="GO:0005634">
    <property type="term" value="C:nucleus"/>
    <property type="evidence" value="ECO:0007669"/>
    <property type="project" value="UniProtKB-SubCell"/>
</dbReference>
<evidence type="ECO:0000256" key="7">
    <source>
        <dbReference type="PROSITE-ProRule" id="PRU00042"/>
    </source>
</evidence>
<dbReference type="InterPro" id="IPR013087">
    <property type="entry name" value="Znf_C2H2_type"/>
</dbReference>
<dbReference type="GO" id="GO:0008270">
    <property type="term" value="F:zinc ion binding"/>
    <property type="evidence" value="ECO:0007669"/>
    <property type="project" value="UniProtKB-KW"/>
</dbReference>
<evidence type="ECO:0000313" key="9">
    <source>
        <dbReference type="EMBL" id="JAG11199.1"/>
    </source>
</evidence>
<comment type="subcellular location">
    <subcellularLocation>
        <location evidence="1">Nucleus</location>
    </subcellularLocation>
</comment>
<reference evidence="9" key="1">
    <citation type="journal article" date="2014" name="PLoS ONE">
        <title>Transcriptome-Based Identification of ABC Transporters in the Western Tarnished Plant Bug Lygus hesperus.</title>
        <authorList>
            <person name="Hull J.J."/>
            <person name="Chaney K."/>
            <person name="Geib S.M."/>
            <person name="Fabrick J.A."/>
            <person name="Brent C.S."/>
            <person name="Walsh D."/>
            <person name="Lavine L.C."/>
        </authorList>
    </citation>
    <scope>NUCLEOTIDE SEQUENCE</scope>
</reference>
<feature type="domain" description="C2H2-type" evidence="8">
    <location>
        <begin position="74"/>
        <end position="101"/>
    </location>
</feature>
<evidence type="ECO:0000256" key="4">
    <source>
        <dbReference type="ARBA" id="ARBA00022771"/>
    </source>
</evidence>
<accession>A0A0A9WTX6</accession>
<keyword evidence="6" id="KW-0539">Nucleus</keyword>
<keyword evidence="3" id="KW-0677">Repeat</keyword>
<reference evidence="9" key="2">
    <citation type="submission" date="2014-07" db="EMBL/GenBank/DDBJ databases">
        <authorList>
            <person name="Hull J."/>
        </authorList>
    </citation>
    <scope>NUCLEOTIDE SEQUENCE</scope>
</reference>
<keyword evidence="5" id="KW-0862">Zinc</keyword>
<dbReference type="InterPro" id="IPR036236">
    <property type="entry name" value="Znf_C2H2_sf"/>
</dbReference>
<dbReference type="SUPFAM" id="SSF57667">
    <property type="entry name" value="beta-beta-alpha zinc fingers"/>
    <property type="match status" value="2"/>
</dbReference>
<protein>
    <recommendedName>
        <fullName evidence="8">C2H2-type domain-containing protein</fullName>
    </recommendedName>
</protein>
<dbReference type="EMBL" id="GBHO01032405">
    <property type="protein sequence ID" value="JAG11199.1"/>
    <property type="molecule type" value="Transcribed_RNA"/>
</dbReference>
<evidence type="ECO:0000256" key="1">
    <source>
        <dbReference type="ARBA" id="ARBA00004123"/>
    </source>
</evidence>
<evidence type="ECO:0000256" key="6">
    <source>
        <dbReference type="ARBA" id="ARBA00023242"/>
    </source>
</evidence>
<dbReference type="GO" id="GO:0000978">
    <property type="term" value="F:RNA polymerase II cis-regulatory region sequence-specific DNA binding"/>
    <property type="evidence" value="ECO:0007669"/>
    <property type="project" value="TreeGrafter"/>
</dbReference>
<name>A0A0A9WTX6_LYGHE</name>
<dbReference type="PANTHER" id="PTHR23235">
    <property type="entry name" value="KRUEPPEL-LIKE TRANSCRIPTION FACTOR"/>
    <property type="match status" value="1"/>
</dbReference>
<keyword evidence="4 7" id="KW-0863">Zinc-finger</keyword>